<feature type="compositionally biased region" description="Low complexity" evidence="1">
    <location>
        <begin position="400"/>
        <end position="412"/>
    </location>
</feature>
<evidence type="ECO:0000256" key="1">
    <source>
        <dbReference type="SAM" id="MobiDB-lite"/>
    </source>
</evidence>
<protein>
    <submittedName>
        <fullName evidence="2">Uncharacterized protein</fullName>
    </submittedName>
</protein>
<feature type="region of interest" description="Disordered" evidence="1">
    <location>
        <begin position="379"/>
        <end position="622"/>
    </location>
</feature>
<reference evidence="2" key="1">
    <citation type="submission" date="2022-10" db="EMBL/GenBank/DDBJ databases">
        <title>Culturing micro-colonial fungi from biological soil crusts in the Mojave desert and describing Neophaeococcomyces mojavensis, and introducing the new genera and species Taxawa tesnikishii.</title>
        <authorList>
            <person name="Kurbessoian T."/>
            <person name="Stajich J.E."/>
        </authorList>
    </citation>
    <scope>NUCLEOTIDE SEQUENCE</scope>
    <source>
        <strain evidence="2">TK_35</strain>
    </source>
</reference>
<dbReference type="AlphaFoldDB" id="A0AA38Y6P9"/>
<feature type="compositionally biased region" description="Polar residues" evidence="1">
    <location>
        <begin position="47"/>
        <end position="65"/>
    </location>
</feature>
<feature type="compositionally biased region" description="Polar residues" evidence="1">
    <location>
        <begin position="98"/>
        <end position="110"/>
    </location>
</feature>
<feature type="compositionally biased region" description="Acidic residues" evidence="1">
    <location>
        <begin position="463"/>
        <end position="474"/>
    </location>
</feature>
<sequence length="706" mass="78628">MVHTRGQGARPEGFSEYQPPKRERKMAQSQGVACTSPVPATFVSHYQHASTQTEDLDLTSRTETQSTKRRREDDGSENSSKRPRHAVTPEQPRRGNTFMFSATRNRSLLTSAPPKLSSRRDSPYSRKAIIPVERTNTPPKTSEKHDEGDERIREPETPAQQTPARAGGLFGSVRKIFGYLTGAPNDAEQAEQTRHSNSEVEDVSPKQTTLDHSIFTSDVPSPTPRTNGSAPPTSEALVDDRVFTKENWKRRRAMNTRAGREALAALRDTNTEAEMEQFNPTEIPGTNKRKLASFNGELPPPKRGGFGIDETYLDVDNEVEGLEESRPTCDEPFTPSNKIAPQTPLRSALRANTYTTLARSGKSVRINPQTSVKHVYGTYGRSGEYRGSMFSDPSDRSKISESSASSISARDVSGMHPPKTLQNTANNTSPKFRLDPSVVDPNDTTWRPSLANPSPGHFRVPDMDEYEEDEEEDTITLGQTTDEEIPPRPSTPRMSHAELPGSSSSLTPSSSVQDESSVNDTTESRLEKARSDAQKYKPARSSRLSLTEKVRSRSSSPPSEDMGEISSFRESQIEVSDTPPIRPRSQIGTPNNTTMSSSFSPTPKARKELDNTAVGEDGMTDYQREHQYDEWAAGLDWPQAQTYVEAGIASQFVDNLVRKNWTERDSQESAEFWTREFDRGEEFARQAAAEGRELVWITDPEEMIDC</sequence>
<feature type="compositionally biased region" description="Polar residues" evidence="1">
    <location>
        <begin position="205"/>
        <end position="232"/>
    </location>
</feature>
<gene>
    <name evidence="2" type="ORF">H2204_004656</name>
</gene>
<feature type="compositionally biased region" description="Polar residues" evidence="1">
    <location>
        <begin position="586"/>
        <end position="601"/>
    </location>
</feature>
<dbReference type="EMBL" id="JAPDRN010000024">
    <property type="protein sequence ID" value="KAJ9637507.1"/>
    <property type="molecule type" value="Genomic_DNA"/>
</dbReference>
<evidence type="ECO:0000313" key="3">
    <source>
        <dbReference type="Proteomes" id="UP001172681"/>
    </source>
</evidence>
<feature type="region of interest" description="Disordered" evidence="1">
    <location>
        <begin position="1"/>
        <end position="168"/>
    </location>
</feature>
<proteinExistence type="predicted"/>
<accession>A0AA38Y6P9</accession>
<feature type="compositionally biased region" description="Polar residues" evidence="1">
    <location>
        <begin position="512"/>
        <end position="521"/>
    </location>
</feature>
<feature type="compositionally biased region" description="Basic and acidic residues" evidence="1">
    <location>
        <begin position="522"/>
        <end position="535"/>
    </location>
</feature>
<feature type="compositionally biased region" description="Low complexity" evidence="1">
    <location>
        <begin position="502"/>
        <end position="511"/>
    </location>
</feature>
<evidence type="ECO:0000313" key="2">
    <source>
        <dbReference type="EMBL" id="KAJ9637507.1"/>
    </source>
</evidence>
<feature type="region of interest" description="Disordered" evidence="1">
    <location>
        <begin position="187"/>
        <end position="240"/>
    </location>
</feature>
<comment type="caution">
    <text evidence="2">The sequence shown here is derived from an EMBL/GenBank/DDBJ whole genome shotgun (WGS) entry which is preliminary data.</text>
</comment>
<feature type="compositionally biased region" description="Basic and acidic residues" evidence="1">
    <location>
        <begin position="141"/>
        <end position="156"/>
    </location>
</feature>
<keyword evidence="3" id="KW-1185">Reference proteome</keyword>
<organism evidence="2 3">
    <name type="scientific">Knufia peltigerae</name>
    <dbReference type="NCBI Taxonomy" id="1002370"/>
    <lineage>
        <taxon>Eukaryota</taxon>
        <taxon>Fungi</taxon>
        <taxon>Dikarya</taxon>
        <taxon>Ascomycota</taxon>
        <taxon>Pezizomycotina</taxon>
        <taxon>Eurotiomycetes</taxon>
        <taxon>Chaetothyriomycetidae</taxon>
        <taxon>Chaetothyriales</taxon>
        <taxon>Trichomeriaceae</taxon>
        <taxon>Knufia</taxon>
    </lineage>
</organism>
<dbReference type="Proteomes" id="UP001172681">
    <property type="component" value="Unassembled WGS sequence"/>
</dbReference>
<name>A0AA38Y6P9_9EURO</name>
<feature type="compositionally biased region" description="Polar residues" evidence="1">
    <location>
        <begin position="420"/>
        <end position="430"/>
    </location>
</feature>